<dbReference type="PANTHER" id="PTHR47473">
    <property type="entry name" value="BTA1P"/>
    <property type="match status" value="1"/>
</dbReference>
<evidence type="ECO:0000313" key="1">
    <source>
        <dbReference type="EMBL" id="TBU34359.1"/>
    </source>
</evidence>
<dbReference type="SUPFAM" id="SSF53335">
    <property type="entry name" value="S-adenosyl-L-methionine-dependent methyltransferases"/>
    <property type="match status" value="1"/>
</dbReference>
<protein>
    <recommendedName>
        <fullName evidence="2">S-adenosyl-L-methionine-dependent methyltransferase</fullName>
    </recommendedName>
</protein>
<name>A0A4Q9N1L4_9APHY</name>
<dbReference type="PANTHER" id="PTHR47473:SF1">
    <property type="entry name" value="METHYLTRANSFERASE DOMAIN-CONTAINING PROTEIN"/>
    <property type="match status" value="1"/>
</dbReference>
<dbReference type="Proteomes" id="UP000292957">
    <property type="component" value="Unassembled WGS sequence"/>
</dbReference>
<dbReference type="InterPro" id="IPR029063">
    <property type="entry name" value="SAM-dependent_MTases_sf"/>
</dbReference>
<dbReference type="Pfam" id="PF11899">
    <property type="entry name" value="DUF3419"/>
    <property type="match status" value="1"/>
</dbReference>
<gene>
    <name evidence="1" type="ORF">BD311DRAFT_352221</name>
</gene>
<reference evidence="1" key="1">
    <citation type="submission" date="2019-01" db="EMBL/GenBank/DDBJ databases">
        <title>Draft genome sequences of three monokaryotic isolates of the white-rot basidiomycete fungus Dichomitus squalens.</title>
        <authorList>
            <consortium name="DOE Joint Genome Institute"/>
            <person name="Lopez S.C."/>
            <person name="Andreopoulos B."/>
            <person name="Pangilinan J."/>
            <person name="Lipzen A."/>
            <person name="Riley R."/>
            <person name="Ahrendt S."/>
            <person name="Ng V."/>
            <person name="Barry K."/>
            <person name="Daum C."/>
            <person name="Grigoriev I.V."/>
            <person name="Hilden K.S."/>
            <person name="Makela M.R."/>
            <person name="de Vries R.P."/>
        </authorList>
    </citation>
    <scope>NUCLEOTIDE SEQUENCE [LARGE SCALE GENOMIC DNA]</scope>
    <source>
        <strain evidence="1">OM18370.1</strain>
    </source>
</reference>
<proteinExistence type="predicted"/>
<dbReference type="EMBL" id="ML143389">
    <property type="protein sequence ID" value="TBU34359.1"/>
    <property type="molecule type" value="Genomic_DNA"/>
</dbReference>
<organism evidence="1">
    <name type="scientific">Dichomitus squalens</name>
    <dbReference type="NCBI Taxonomy" id="114155"/>
    <lineage>
        <taxon>Eukaryota</taxon>
        <taxon>Fungi</taxon>
        <taxon>Dikarya</taxon>
        <taxon>Basidiomycota</taxon>
        <taxon>Agaricomycotina</taxon>
        <taxon>Agaricomycetes</taxon>
        <taxon>Polyporales</taxon>
        <taxon>Polyporaceae</taxon>
        <taxon>Dichomitus</taxon>
    </lineage>
</organism>
<accession>A0A4Q9N1L4</accession>
<dbReference type="InterPro" id="IPR021829">
    <property type="entry name" value="DUF3419"/>
</dbReference>
<dbReference type="AlphaFoldDB" id="A0A4Q9N1L4"/>
<dbReference type="Pfam" id="PF13489">
    <property type="entry name" value="Methyltransf_23"/>
    <property type="match status" value="1"/>
</dbReference>
<sequence length="901" mass="102187">MLLEKYFSRVGQRRTNRRASRCRRRFELVLGQAGSESTKNTVLPAPASYIDRRRAFAHLAHPSDTLTRLVQSSFEMLDISDTEHLYVYFRQHALLCGTFLSLITFAIVFRQHIIVYGKFAYACFFKPLNLGNSTEVRSLSGQQRALEGFYRTQASIYDVTRGTLLRGREDMLQLAAAQLQHRRRNRSAKPVWVDVGGGTGYNIEKMNSYVSVPEFFSDVYLVDLSPSLCEVARERFARLGWKNVHVICEDARTFSLDPSGSSVENVVTSSGSDKHRVKADFISMSYSLSMIPDFYSVIDSLTDLLAPLGLIACVDFYVQAESSFSFRNFTGGHHSRHVNSLSRVFWRSWFKLDRVHLHESRRDYLEYRFGTILNVNDRNYMLGGIPYYIWLGCQRAATYGAAGALAREAAEHIDALATESPYLSPVHYSEKWSEAENAAASETRLQLRSKGFEAAILNLATNVPLPSFFYQNQRWRLYYDESLQKHTQFDNQYIYAFTWEDPAEDQRLLNIGQDDVVFAITSAGDNLLSYALHLPRSIHAVDLNPTQNHLLELKVAAFNTLPYEDVWKMFGEGRHLQFRELLLSKLSPFLSSRAFQYWLDRTAAFTSRGGLYETGGSRIAVKSSKWLFRLLGLSGAVKQLCAAKTLREQRAIWRTRLRPVVLSKYLSYLVISNQRFLWRALGVPKNQRDMIADDGIAASVSSSGAFSAKEAMWKYVVNTLDPVVENTLLKDSNYFYRVCLQGQYDKECCPAYLSKEAHKMLSQPGAFDGLRVHTDEFVEVLARIKPETVTVAVIMDHMDWFDPEGTSAMEEIRAINKAMKVGGRVLLRSAGLKPWYIANFTAQGFKSQRVAARTAGKCIDRVNMYASTWICTKVGADPTAPTEAVNGSESGQFEVLEALEL</sequence>
<evidence type="ECO:0008006" key="2">
    <source>
        <dbReference type="Google" id="ProtNLM"/>
    </source>
</evidence>
<dbReference type="CDD" id="cd02440">
    <property type="entry name" value="AdoMet_MTases"/>
    <property type="match status" value="1"/>
</dbReference>
<dbReference type="Gene3D" id="3.40.50.150">
    <property type="entry name" value="Vaccinia Virus protein VP39"/>
    <property type="match status" value="1"/>
</dbReference>
<dbReference type="OrthoDB" id="10253390at2759"/>